<proteinExistence type="predicted"/>
<dbReference type="SUPFAM" id="SSF46785">
    <property type="entry name" value="Winged helix' DNA-binding domain"/>
    <property type="match status" value="1"/>
</dbReference>
<dbReference type="RefSeq" id="WP_067651498.1">
    <property type="nucleotide sequence ID" value="NZ_KQ961032.1"/>
</dbReference>
<dbReference type="PROSITE" id="PS50995">
    <property type="entry name" value="HTH_MARR_2"/>
    <property type="match status" value="1"/>
</dbReference>
<keyword evidence="3" id="KW-1185">Reference proteome</keyword>
<gene>
    <name evidence="2" type="ORF">ATO67_16090</name>
</gene>
<dbReference type="InterPro" id="IPR039422">
    <property type="entry name" value="MarR/SlyA-like"/>
</dbReference>
<dbReference type="PANTHER" id="PTHR33164:SF43">
    <property type="entry name" value="HTH-TYPE TRANSCRIPTIONAL REPRESSOR YETL"/>
    <property type="match status" value="1"/>
</dbReference>
<protein>
    <submittedName>
        <fullName evidence="2">MarR family transcriptional regulator</fullName>
    </submittedName>
</protein>
<sequence>MSRKTFQPDLPQPGDGKRGSDGYLGYLLRQAAHAYRVQAEQALADVALTLPQFSVLTMLASYPGHSNADLARLALLTPQTMSVIVANLLKAGLVVRQDHAVHGRIRHIVLTENGLTVLTLAKQRVYAIENDMLEGLSDAEEQTVRDWLVRTAKG</sequence>
<dbReference type="SMART" id="SM00347">
    <property type="entry name" value="HTH_MARR"/>
    <property type="match status" value="1"/>
</dbReference>
<dbReference type="InterPro" id="IPR036388">
    <property type="entry name" value="WH-like_DNA-bd_sf"/>
</dbReference>
<reference evidence="2 3" key="1">
    <citation type="submission" date="2015-11" db="EMBL/GenBank/DDBJ databases">
        <title>Draft genome sequence of Agrobacterium sp. R89-1.</title>
        <authorList>
            <person name="Zahradnik J."/>
            <person name="Kyslikova E."/>
            <person name="Palyzova A."/>
            <person name="Kyslik P."/>
        </authorList>
    </citation>
    <scope>NUCLEOTIDE SEQUENCE [LARGE SCALE GENOMIC DNA]</scope>
    <source>
        <strain evidence="2 3">R89-1</strain>
    </source>
</reference>
<name>A0A135P917_9HYPH</name>
<evidence type="ECO:0000313" key="2">
    <source>
        <dbReference type="EMBL" id="KXG87929.1"/>
    </source>
</evidence>
<dbReference type="PANTHER" id="PTHR33164">
    <property type="entry name" value="TRANSCRIPTIONAL REGULATOR, MARR FAMILY"/>
    <property type="match status" value="1"/>
</dbReference>
<accession>A0A135P917</accession>
<dbReference type="Gene3D" id="1.10.10.10">
    <property type="entry name" value="Winged helix-like DNA-binding domain superfamily/Winged helix DNA-binding domain"/>
    <property type="match status" value="1"/>
</dbReference>
<feature type="domain" description="HTH marR-type" evidence="1">
    <location>
        <begin position="21"/>
        <end position="153"/>
    </location>
</feature>
<evidence type="ECO:0000259" key="1">
    <source>
        <dbReference type="PROSITE" id="PS50995"/>
    </source>
</evidence>
<dbReference type="OrthoDB" id="511972at2"/>
<evidence type="ECO:0000313" key="3">
    <source>
        <dbReference type="Proteomes" id="UP000070498"/>
    </source>
</evidence>
<dbReference type="EMBL" id="LNUW01000001">
    <property type="protein sequence ID" value="KXG87929.1"/>
    <property type="molecule type" value="Genomic_DNA"/>
</dbReference>
<dbReference type="GO" id="GO:0006950">
    <property type="term" value="P:response to stress"/>
    <property type="evidence" value="ECO:0007669"/>
    <property type="project" value="TreeGrafter"/>
</dbReference>
<dbReference type="GO" id="GO:0003700">
    <property type="term" value="F:DNA-binding transcription factor activity"/>
    <property type="evidence" value="ECO:0007669"/>
    <property type="project" value="InterPro"/>
</dbReference>
<dbReference type="InterPro" id="IPR000835">
    <property type="entry name" value="HTH_MarR-typ"/>
</dbReference>
<dbReference type="InterPro" id="IPR036390">
    <property type="entry name" value="WH_DNA-bd_sf"/>
</dbReference>
<dbReference type="AlphaFoldDB" id="A0A135P917"/>
<dbReference type="Pfam" id="PF12802">
    <property type="entry name" value="MarR_2"/>
    <property type="match status" value="1"/>
</dbReference>
<organism evidence="2 3">
    <name type="scientific">Agrobacterium bohemicum</name>
    <dbReference type="NCBI Taxonomy" id="2052828"/>
    <lineage>
        <taxon>Bacteria</taxon>
        <taxon>Pseudomonadati</taxon>
        <taxon>Pseudomonadota</taxon>
        <taxon>Alphaproteobacteria</taxon>
        <taxon>Hyphomicrobiales</taxon>
        <taxon>Rhizobiaceae</taxon>
        <taxon>Rhizobium/Agrobacterium group</taxon>
        <taxon>Agrobacterium</taxon>
    </lineage>
</organism>
<dbReference type="STRING" id="2052828.ATO67_16090"/>
<comment type="caution">
    <text evidence="2">The sequence shown here is derived from an EMBL/GenBank/DDBJ whole genome shotgun (WGS) entry which is preliminary data.</text>
</comment>
<dbReference type="Proteomes" id="UP000070498">
    <property type="component" value="Unassembled WGS sequence"/>
</dbReference>